<accession>A0ABU1XGE7</accession>
<gene>
    <name evidence="2" type="ORF">J2W56_002788</name>
</gene>
<sequence>MLFDIRTIVGALLGCYGLILVVTSLVHDTAAERVRTGGWNINLWAGIGMLVAAAAFLLWVVLRPVRELTESEPEQSETETPGGPAEP</sequence>
<keyword evidence="1" id="KW-0472">Membrane</keyword>
<keyword evidence="3" id="KW-1185">Reference proteome</keyword>
<keyword evidence="1" id="KW-1133">Transmembrane helix</keyword>
<evidence type="ECO:0000313" key="2">
    <source>
        <dbReference type="EMBL" id="MDR7169047.1"/>
    </source>
</evidence>
<proteinExistence type="predicted"/>
<evidence type="ECO:0000313" key="3">
    <source>
        <dbReference type="Proteomes" id="UP001251217"/>
    </source>
</evidence>
<feature type="transmembrane region" description="Helical" evidence="1">
    <location>
        <begin position="7"/>
        <end position="26"/>
    </location>
</feature>
<reference evidence="2 3" key="1">
    <citation type="submission" date="2023-07" db="EMBL/GenBank/DDBJ databases">
        <title>Sorghum-associated microbial communities from plants grown in Nebraska, USA.</title>
        <authorList>
            <person name="Schachtman D."/>
        </authorList>
    </citation>
    <scope>NUCLEOTIDE SEQUENCE [LARGE SCALE GENOMIC DNA]</scope>
    <source>
        <strain evidence="2 3">4272</strain>
    </source>
</reference>
<keyword evidence="1" id="KW-0812">Transmembrane</keyword>
<organism evidence="2 3">
    <name type="scientific">Nocardia kruczakiae</name>
    <dbReference type="NCBI Taxonomy" id="261477"/>
    <lineage>
        <taxon>Bacteria</taxon>
        <taxon>Bacillati</taxon>
        <taxon>Actinomycetota</taxon>
        <taxon>Actinomycetes</taxon>
        <taxon>Mycobacteriales</taxon>
        <taxon>Nocardiaceae</taxon>
        <taxon>Nocardia</taxon>
    </lineage>
</organism>
<dbReference type="EMBL" id="JAVDWW010000004">
    <property type="protein sequence ID" value="MDR7169047.1"/>
    <property type="molecule type" value="Genomic_DNA"/>
</dbReference>
<feature type="transmembrane region" description="Helical" evidence="1">
    <location>
        <begin position="41"/>
        <end position="62"/>
    </location>
</feature>
<dbReference type="RefSeq" id="WP_063012152.1">
    <property type="nucleotide sequence ID" value="NZ_JAVDWW010000004.1"/>
</dbReference>
<dbReference type="Proteomes" id="UP001251217">
    <property type="component" value="Unassembled WGS sequence"/>
</dbReference>
<evidence type="ECO:0000256" key="1">
    <source>
        <dbReference type="SAM" id="Phobius"/>
    </source>
</evidence>
<protein>
    <submittedName>
        <fullName evidence="2">Uncharacterized protein</fullName>
    </submittedName>
</protein>
<name>A0ABU1XGE7_9NOCA</name>
<comment type="caution">
    <text evidence="2">The sequence shown here is derived from an EMBL/GenBank/DDBJ whole genome shotgun (WGS) entry which is preliminary data.</text>
</comment>